<evidence type="ECO:0000313" key="6">
    <source>
        <dbReference type="EMBL" id="KAK8839917.1"/>
    </source>
</evidence>
<dbReference type="PANTHER" id="PTHR47973">
    <property type="entry name" value="CYSTEINE-RICH RECEPTOR-LIKE PROTEIN KINASE 3"/>
    <property type="match status" value="1"/>
</dbReference>
<dbReference type="Proteomes" id="UP001470230">
    <property type="component" value="Unassembled WGS sequence"/>
</dbReference>
<dbReference type="InterPro" id="IPR008271">
    <property type="entry name" value="Ser/Thr_kinase_AS"/>
</dbReference>
<dbReference type="SUPFAM" id="SSF56112">
    <property type="entry name" value="Protein kinase-like (PK-like)"/>
    <property type="match status" value="1"/>
</dbReference>
<reference evidence="6 7" key="1">
    <citation type="submission" date="2024-04" db="EMBL/GenBank/DDBJ databases">
        <title>Tritrichomonas musculus Genome.</title>
        <authorList>
            <person name="Alves-Ferreira E."/>
            <person name="Grigg M."/>
            <person name="Lorenzi H."/>
            <person name="Galac M."/>
        </authorList>
    </citation>
    <scope>NUCLEOTIDE SEQUENCE [LARGE SCALE GENOMIC DNA]</scope>
    <source>
        <strain evidence="6 7">EAF2021</strain>
    </source>
</reference>
<keyword evidence="2" id="KW-0547">Nucleotide-binding</keyword>
<evidence type="ECO:0000256" key="3">
    <source>
        <dbReference type="ARBA" id="ARBA00022777"/>
    </source>
</evidence>
<name>A0ABR2H150_9EUKA</name>
<keyword evidence="7" id="KW-1185">Reference proteome</keyword>
<proteinExistence type="predicted"/>
<dbReference type="Pfam" id="PF00069">
    <property type="entry name" value="Pkinase"/>
    <property type="match status" value="1"/>
</dbReference>
<dbReference type="PROSITE" id="PS50011">
    <property type="entry name" value="PROTEIN_KINASE_DOM"/>
    <property type="match status" value="1"/>
</dbReference>
<protein>
    <recommendedName>
        <fullName evidence="5">Protein kinase domain-containing protein</fullName>
    </recommendedName>
</protein>
<keyword evidence="3" id="KW-0418">Kinase</keyword>
<evidence type="ECO:0000256" key="4">
    <source>
        <dbReference type="ARBA" id="ARBA00022840"/>
    </source>
</evidence>
<dbReference type="PROSITE" id="PS00108">
    <property type="entry name" value="PROTEIN_KINASE_ST"/>
    <property type="match status" value="1"/>
</dbReference>
<dbReference type="InterPro" id="IPR011009">
    <property type="entry name" value="Kinase-like_dom_sf"/>
</dbReference>
<evidence type="ECO:0000256" key="2">
    <source>
        <dbReference type="ARBA" id="ARBA00022741"/>
    </source>
</evidence>
<accession>A0ABR2H150</accession>
<dbReference type="InterPro" id="IPR052059">
    <property type="entry name" value="CR_Ser/Thr_kinase"/>
</dbReference>
<dbReference type="InterPro" id="IPR000719">
    <property type="entry name" value="Prot_kinase_dom"/>
</dbReference>
<keyword evidence="4" id="KW-0067">ATP-binding</keyword>
<dbReference type="Gene3D" id="1.10.510.10">
    <property type="entry name" value="Transferase(Phosphotransferase) domain 1"/>
    <property type="match status" value="1"/>
</dbReference>
<comment type="caution">
    <text evidence="6">The sequence shown here is derived from an EMBL/GenBank/DDBJ whole genome shotgun (WGS) entry which is preliminary data.</text>
</comment>
<evidence type="ECO:0000256" key="1">
    <source>
        <dbReference type="ARBA" id="ARBA00022679"/>
    </source>
</evidence>
<evidence type="ECO:0000259" key="5">
    <source>
        <dbReference type="PROSITE" id="PS50011"/>
    </source>
</evidence>
<sequence>MIHRDIKIENIMLNSAFDAKVVDFGLARIDECFTGKDFVSTSLTKGIGTLAYMSPEMASEEEYSNKTDVYSFGILLQYILIGKLPDYSLKDKPCADAIQPSQTVLHRSDDEVHRK</sequence>
<feature type="domain" description="Protein kinase" evidence="5">
    <location>
        <begin position="1"/>
        <end position="115"/>
    </location>
</feature>
<dbReference type="EMBL" id="JAPFFF010000050">
    <property type="protein sequence ID" value="KAK8839917.1"/>
    <property type="molecule type" value="Genomic_DNA"/>
</dbReference>
<evidence type="ECO:0000313" key="7">
    <source>
        <dbReference type="Proteomes" id="UP001470230"/>
    </source>
</evidence>
<organism evidence="6 7">
    <name type="scientific">Tritrichomonas musculus</name>
    <dbReference type="NCBI Taxonomy" id="1915356"/>
    <lineage>
        <taxon>Eukaryota</taxon>
        <taxon>Metamonada</taxon>
        <taxon>Parabasalia</taxon>
        <taxon>Tritrichomonadida</taxon>
        <taxon>Tritrichomonadidae</taxon>
        <taxon>Tritrichomonas</taxon>
    </lineage>
</organism>
<gene>
    <name evidence="6" type="ORF">M9Y10_031631</name>
</gene>
<keyword evidence="1" id="KW-0808">Transferase</keyword>